<proteinExistence type="predicted"/>
<dbReference type="PANTHER" id="PTHR47266">
    <property type="entry name" value="ENDONUCLEASE-RELATED"/>
    <property type="match status" value="1"/>
</dbReference>
<protein>
    <recommendedName>
        <fullName evidence="1">Chromo domain-containing protein</fullName>
    </recommendedName>
</protein>
<dbReference type="Gene3D" id="1.10.340.70">
    <property type="match status" value="1"/>
</dbReference>
<dbReference type="InterPro" id="IPR000953">
    <property type="entry name" value="Chromo/chromo_shadow_dom"/>
</dbReference>
<dbReference type="InterPro" id="IPR041588">
    <property type="entry name" value="Integrase_H2C2"/>
</dbReference>
<dbReference type="Pfam" id="PF17921">
    <property type="entry name" value="Integrase_H2C2"/>
    <property type="match status" value="1"/>
</dbReference>
<gene>
    <name evidence="2" type="ORF">GH714_036638</name>
</gene>
<evidence type="ECO:0000313" key="2">
    <source>
        <dbReference type="EMBL" id="KAF2325761.1"/>
    </source>
</evidence>
<evidence type="ECO:0000313" key="3">
    <source>
        <dbReference type="Proteomes" id="UP000467840"/>
    </source>
</evidence>
<feature type="domain" description="Chromo" evidence="1">
    <location>
        <begin position="241"/>
        <end position="301"/>
    </location>
</feature>
<name>A0A6A6NKI7_HEVBR</name>
<dbReference type="CDD" id="cd00024">
    <property type="entry name" value="CD_CSD"/>
    <property type="match status" value="1"/>
</dbReference>
<accession>A0A6A6NKI7</accession>
<organism evidence="2 3">
    <name type="scientific">Hevea brasiliensis</name>
    <name type="common">Para rubber tree</name>
    <name type="synonym">Siphonia brasiliensis</name>
    <dbReference type="NCBI Taxonomy" id="3981"/>
    <lineage>
        <taxon>Eukaryota</taxon>
        <taxon>Viridiplantae</taxon>
        <taxon>Streptophyta</taxon>
        <taxon>Embryophyta</taxon>
        <taxon>Tracheophyta</taxon>
        <taxon>Spermatophyta</taxon>
        <taxon>Magnoliopsida</taxon>
        <taxon>eudicotyledons</taxon>
        <taxon>Gunneridae</taxon>
        <taxon>Pentapetalae</taxon>
        <taxon>rosids</taxon>
        <taxon>fabids</taxon>
        <taxon>Malpighiales</taxon>
        <taxon>Euphorbiaceae</taxon>
        <taxon>Crotonoideae</taxon>
        <taxon>Micrandreae</taxon>
        <taxon>Hevea</taxon>
    </lineage>
</organism>
<dbReference type="EMBL" id="JAAGAX010000001">
    <property type="protein sequence ID" value="KAF2325761.1"/>
    <property type="molecule type" value="Genomic_DNA"/>
</dbReference>
<keyword evidence="3" id="KW-1185">Reference proteome</keyword>
<dbReference type="Proteomes" id="UP000467840">
    <property type="component" value="Chromosome 5"/>
</dbReference>
<comment type="caution">
    <text evidence="2">The sequence shown here is derived from an EMBL/GenBank/DDBJ whole genome shotgun (WGS) entry which is preliminary data.</text>
</comment>
<evidence type="ECO:0000259" key="1">
    <source>
        <dbReference type="PROSITE" id="PS50013"/>
    </source>
</evidence>
<sequence length="301" mass="33793">MDASQQGTPSLCASTWQLATGNMRECHDSRWAGHPGIQRTAALVEDAYFWPRMRDDIEAYVKSCLVCQQDKVEHQTSYRAIGAAAHSGEALGECFHGLHCGTSSIRRQRMYFGRGGPILQPVRDCHGTATDYPQQGGYQLQRSKPSSLQVCKELGKATRGSQSLSLQGSQRMKKWADKKRRPREFQDGDLVLVKLYQHGKGSAGQHRGLLRSLLKPFVEDHEDPERAISSRALVGVRIHTQGVEEIVSDRVVHHGHKAPTMELLVKWKGYPTAKLVGNHWMTYGNSRIKLPHTIAERRGHR</sequence>
<dbReference type="InterPro" id="IPR052160">
    <property type="entry name" value="Gypsy_RT_Integrase-like"/>
</dbReference>
<dbReference type="FunFam" id="1.10.340.70:FF:000001">
    <property type="entry name" value="Retrovirus-related Pol polyprotein from transposon gypsy-like Protein"/>
    <property type="match status" value="1"/>
</dbReference>
<reference evidence="2 3" key="1">
    <citation type="journal article" date="2020" name="Mol. Plant">
        <title>The Chromosome-Based Rubber Tree Genome Provides New Insights into Spurge Genome Evolution and Rubber Biosynthesis.</title>
        <authorList>
            <person name="Liu J."/>
            <person name="Shi C."/>
            <person name="Shi C.C."/>
            <person name="Li W."/>
            <person name="Zhang Q.J."/>
            <person name="Zhang Y."/>
            <person name="Li K."/>
            <person name="Lu H.F."/>
            <person name="Shi C."/>
            <person name="Zhu S.T."/>
            <person name="Xiao Z.Y."/>
            <person name="Nan H."/>
            <person name="Yue Y."/>
            <person name="Zhu X.G."/>
            <person name="Wu Y."/>
            <person name="Hong X.N."/>
            <person name="Fan G.Y."/>
            <person name="Tong Y."/>
            <person name="Zhang D."/>
            <person name="Mao C.L."/>
            <person name="Liu Y.L."/>
            <person name="Hao S.J."/>
            <person name="Liu W.Q."/>
            <person name="Lv M.Q."/>
            <person name="Zhang H.B."/>
            <person name="Liu Y."/>
            <person name="Hu-Tang G.R."/>
            <person name="Wang J.P."/>
            <person name="Wang J.H."/>
            <person name="Sun Y.H."/>
            <person name="Ni S.B."/>
            <person name="Chen W.B."/>
            <person name="Zhang X.C."/>
            <person name="Jiao Y.N."/>
            <person name="Eichler E.E."/>
            <person name="Li G.H."/>
            <person name="Liu X."/>
            <person name="Gao L.Z."/>
        </authorList>
    </citation>
    <scope>NUCLEOTIDE SEQUENCE [LARGE SCALE GENOMIC DNA]</scope>
    <source>
        <strain evidence="3">cv. GT1</strain>
        <tissue evidence="2">Leaf</tissue>
    </source>
</reference>
<dbReference type="AlphaFoldDB" id="A0A6A6NKI7"/>
<dbReference type="PROSITE" id="PS50013">
    <property type="entry name" value="CHROMO_2"/>
    <property type="match status" value="1"/>
</dbReference>